<dbReference type="PANTHER" id="PTHR22604">
    <property type="entry name" value="OXIDOREDUCTASES"/>
    <property type="match status" value="1"/>
</dbReference>
<keyword evidence="2 5" id="KW-0560">Oxidoreductase</keyword>
<dbReference type="Pfam" id="PF00248">
    <property type="entry name" value="Aldo_ket_red"/>
    <property type="match status" value="1"/>
</dbReference>
<dbReference type="Proteomes" id="UP000247465">
    <property type="component" value="Chromosome"/>
</dbReference>
<feature type="domain" description="NADP-dependent oxidoreductase" evidence="3">
    <location>
        <begin position="384"/>
        <end position="663"/>
    </location>
</feature>
<evidence type="ECO:0000256" key="2">
    <source>
        <dbReference type="ARBA" id="ARBA00023002"/>
    </source>
</evidence>
<dbReference type="CDD" id="cd19082">
    <property type="entry name" value="AKR_AKR10A1_2"/>
    <property type="match status" value="1"/>
</dbReference>
<dbReference type="AlphaFoldDB" id="A0A2Z4AF31"/>
<dbReference type="Pfam" id="PF01408">
    <property type="entry name" value="GFO_IDH_MocA"/>
    <property type="match status" value="1"/>
</dbReference>
<dbReference type="InterPro" id="IPR000683">
    <property type="entry name" value="Gfo/Idh/MocA-like_OxRdtase_N"/>
</dbReference>
<accession>A0A2Z4AF31</accession>
<feature type="domain" description="Gfo/Idh/MocA-like oxidoreductase N-terminal" evidence="4">
    <location>
        <begin position="29"/>
        <end position="126"/>
    </location>
</feature>
<dbReference type="InterPro" id="IPR036291">
    <property type="entry name" value="NAD(P)-bd_dom_sf"/>
</dbReference>
<evidence type="ECO:0000256" key="1">
    <source>
        <dbReference type="ARBA" id="ARBA00010928"/>
    </source>
</evidence>
<dbReference type="SUPFAM" id="SSF51430">
    <property type="entry name" value="NAD(P)-linked oxidoreductase"/>
    <property type="match status" value="1"/>
</dbReference>
<dbReference type="SUPFAM" id="SSF55347">
    <property type="entry name" value="Glyceraldehyde-3-phosphate dehydrogenase-like, C-terminal domain"/>
    <property type="match status" value="1"/>
</dbReference>
<evidence type="ECO:0000259" key="4">
    <source>
        <dbReference type="Pfam" id="PF01408"/>
    </source>
</evidence>
<dbReference type="EC" id="1.1.1.-" evidence="5"/>
<comment type="similarity">
    <text evidence="1">Belongs to the Gfo/Idh/MocA family.</text>
</comment>
<dbReference type="SUPFAM" id="SSF51735">
    <property type="entry name" value="NAD(P)-binding Rossmann-fold domains"/>
    <property type="match status" value="1"/>
</dbReference>
<dbReference type="PANTHER" id="PTHR22604:SF105">
    <property type="entry name" value="TRANS-1,2-DIHYDROBENZENE-1,2-DIOL DEHYDROGENASE"/>
    <property type="match status" value="1"/>
</dbReference>
<dbReference type="InterPro" id="IPR050984">
    <property type="entry name" value="Gfo/Idh/MocA_domain"/>
</dbReference>
<protein>
    <submittedName>
        <fullName evidence="5">Aldo-keto reductase IolS</fullName>
        <ecNumber evidence="5">1.1.1.-</ecNumber>
    </submittedName>
</protein>
<proteinExistence type="inferred from homology"/>
<dbReference type="KEGG" id="mtar:DF168_00770"/>
<dbReference type="InterPro" id="IPR023210">
    <property type="entry name" value="NADP_OxRdtase_dom"/>
</dbReference>
<dbReference type="InterPro" id="IPR036812">
    <property type="entry name" value="NAD(P)_OxRdtase_dom_sf"/>
</dbReference>
<dbReference type="Gene3D" id="3.40.50.720">
    <property type="entry name" value="NAD(P)-binding Rossmann-like Domain"/>
    <property type="match status" value="1"/>
</dbReference>
<reference evidence="5 6" key="1">
    <citation type="submission" date="2018-06" db="EMBL/GenBank/DDBJ databases">
        <title>Draft Genome Sequence of a Novel Marine Bacterium Related to the Verrucomicrobia.</title>
        <authorList>
            <person name="Vosseberg J."/>
            <person name="Martijn J."/>
            <person name="Ettema T.J.G."/>
        </authorList>
    </citation>
    <scope>NUCLEOTIDE SEQUENCE [LARGE SCALE GENOMIC DNA]</scope>
    <source>
        <strain evidence="5">TARA_B100001123</strain>
    </source>
</reference>
<dbReference type="Gene3D" id="3.30.360.10">
    <property type="entry name" value="Dihydrodipicolinate Reductase, domain 2"/>
    <property type="match status" value="1"/>
</dbReference>
<evidence type="ECO:0000313" key="6">
    <source>
        <dbReference type="Proteomes" id="UP000247465"/>
    </source>
</evidence>
<dbReference type="GO" id="GO:0016491">
    <property type="term" value="F:oxidoreductase activity"/>
    <property type="evidence" value="ECO:0007669"/>
    <property type="project" value="UniProtKB-KW"/>
</dbReference>
<dbReference type="Gene3D" id="3.20.20.100">
    <property type="entry name" value="NADP-dependent oxidoreductase domain"/>
    <property type="match status" value="1"/>
</dbReference>
<sequence length="671" mass="75829">MDTLKKRLKWGILASNEVARNFAIGLRGLDEGEVIAIGNQDRNKIQTFPDEFKIPRLYNSYEKLLDDPEVQAVYIATPHATDTLWAVRAAEAGKHILCENPLALNHAEAMAIVEAAYRKNVFLMEAFTCRGLPQTNKIIRSLRNGSIGEIRELKFSCSLQKTKKSPVLNRNPERGGSLEVGYYAISMSRLVAGVANGKALANPIAVEASGKIKGGSGVKKYPETILTFSGGITVHINNEAKIGQENLLKIFGTKGKIEIPYPWKTNLGSGKWSFTINRYSVNKPEEIRGQVGNLYELESCKIAKLIAAGKKESPTSRWQDTLDNMIILDRWREAIGLEFPKEKITFNRSPIHGRPLKNLPKAPIPRERIDGFGKSISRLVMGTDNQANLSHASIMFDDFVEQGGNCFDTAHIYGRGFREKLLGQWIKNRGNREELVIIIKGAHSPLNFPEYITSQLFESLENLNTDYADIYFLHRDNPEVPAGEFVEVLNHHYRAGRIKVFGGSNWTTQRIEEANEYADKHRIQRFTVWSNNFSLARMVKPVWAGCISASDSESRQWLEKNQMPLFPWSSQARGFFTEQAEPGKRNDENLVKSWYSKDNFQRRQRAIELASEKGVLPINIALAYVLCQPFPTFPLFGPRLLSETRTSIPAVNVPLTKRELQYLNLEKNSTR</sequence>
<organism evidence="5 6">
    <name type="scientific">Candidatus Moanibacter tarae</name>
    <dbReference type="NCBI Taxonomy" id="2200854"/>
    <lineage>
        <taxon>Bacteria</taxon>
        <taxon>Pseudomonadati</taxon>
        <taxon>Verrucomicrobiota</taxon>
        <taxon>Opitutia</taxon>
        <taxon>Puniceicoccales</taxon>
        <taxon>Puniceicoccales incertae sedis</taxon>
        <taxon>Candidatus Moanibacter</taxon>
    </lineage>
</organism>
<gene>
    <name evidence="5" type="primary">iolS_3</name>
    <name evidence="5" type="ORF">DF168_00770</name>
</gene>
<evidence type="ECO:0000313" key="5">
    <source>
        <dbReference type="EMBL" id="AWT59578.1"/>
    </source>
</evidence>
<evidence type="ECO:0000259" key="3">
    <source>
        <dbReference type="Pfam" id="PF00248"/>
    </source>
</evidence>
<name>A0A2Z4AF31_9BACT</name>
<dbReference type="GO" id="GO:0000166">
    <property type="term" value="F:nucleotide binding"/>
    <property type="evidence" value="ECO:0007669"/>
    <property type="project" value="InterPro"/>
</dbReference>
<dbReference type="EMBL" id="CP029803">
    <property type="protein sequence ID" value="AWT59578.1"/>
    <property type="molecule type" value="Genomic_DNA"/>
</dbReference>